<feature type="coiled-coil region" evidence="1">
    <location>
        <begin position="388"/>
        <end position="422"/>
    </location>
</feature>
<comment type="caution">
    <text evidence="3">The sequence shown here is derived from an EMBL/GenBank/DDBJ whole genome shotgun (WGS) entry which is preliminary data.</text>
</comment>
<dbReference type="AlphaFoldDB" id="A0A2R6ABG9"/>
<evidence type="ECO:0000256" key="1">
    <source>
        <dbReference type="SAM" id="Coils"/>
    </source>
</evidence>
<accession>A0A2R6ABG9</accession>
<keyword evidence="1" id="KW-0175">Coiled coil</keyword>
<evidence type="ECO:0000313" key="4">
    <source>
        <dbReference type="Proteomes" id="UP000240880"/>
    </source>
</evidence>
<protein>
    <recommendedName>
        <fullName evidence="2">NFACT RNA-binding domain-containing protein</fullName>
    </recommendedName>
</protein>
<name>A0A2R6ABG9_9ARCH</name>
<reference evidence="3 4" key="1">
    <citation type="submission" date="2017-04" db="EMBL/GenBank/DDBJ databases">
        <title>Novel microbial lineages endemic to geothermal iron-oxide mats fill important gaps in the evolutionary history of Archaea.</title>
        <authorList>
            <person name="Jay Z.J."/>
            <person name="Beam J.P."/>
            <person name="Dlakic M."/>
            <person name="Rusch D.B."/>
            <person name="Kozubal M.A."/>
            <person name="Inskeep W.P."/>
        </authorList>
    </citation>
    <scope>NUCLEOTIDE SEQUENCE [LARGE SCALE GENOMIC DNA]</scope>
    <source>
        <strain evidence="3">OSP_D</strain>
    </source>
</reference>
<dbReference type="NCBIfam" id="NF041120">
    <property type="entry name" value="RqcH_arch"/>
    <property type="match status" value="1"/>
</dbReference>
<dbReference type="GO" id="GO:0000049">
    <property type="term" value="F:tRNA binding"/>
    <property type="evidence" value="ECO:0007669"/>
    <property type="project" value="TreeGrafter"/>
</dbReference>
<sequence>MKFVERKKKQAMSALDILAFTIEIQSLLPARVNGVHAPHERAVVLELYTYTKGQVSLVLDASGFCFVSQSRFKTITKTKILEGCAELKGAWLKRVYQLDFDRVAVFEFSNEMSLVYELLAKGNLILLKKTRVISALEYVKVKERAIQPGEEYKPPPVRGASLEQAVELKGKSAIQALSHAYNAPLELLEEALFRLGISTSSDPTSLDTKAVTQVCLQIIEEVKSAKLAPNLVYAKDAPIDFHPIVFQKDAGFSLKFCQSFSEAIAEYYEHEMSEKASQQAVRHLLEKVERTLSSAKKSRELSQTYFLKAKLLREVAQKLVTNHDFMRIALLSLQEKKVDEAVGAFKALGFEVVEANPVKLVFKADGETFELDPRLKVFQSASEFFESAKQLERKAQEALRVAQKLEEEAEKLRQQSNIEIVRSQRTAVVKKRWFEKYRWFFTSEGLLVIAGRDASQNQAIARKLAKPGYTALHADIQGAPFTLILGKPNEHSLLEAAQFAASYSKAWEVGASSVDVFYADCSKISLSAPSGEFLPKGGIMFHEKNYIRGVPLGLSLGFVELAPNEVRVSTWPSLKRSSEEVARLEPNGLDKNSVAKKLLKLLQAARDDLFTRSLRVDDLLPLIPGRSKIVN</sequence>
<evidence type="ECO:0000313" key="3">
    <source>
        <dbReference type="EMBL" id="PSN83697.1"/>
    </source>
</evidence>
<dbReference type="PANTHER" id="PTHR15239:SF6">
    <property type="entry name" value="RIBOSOME QUALITY CONTROL COMPLEX SUBUNIT NEMF"/>
    <property type="match status" value="1"/>
</dbReference>
<feature type="domain" description="NFACT RNA-binding" evidence="2">
    <location>
        <begin position="436"/>
        <end position="542"/>
    </location>
</feature>
<gene>
    <name evidence="3" type="ORF">B9Q01_03895</name>
</gene>
<proteinExistence type="predicted"/>
<dbReference type="EMBL" id="NEXC01000017">
    <property type="protein sequence ID" value="PSN83697.1"/>
    <property type="molecule type" value="Genomic_DNA"/>
</dbReference>
<organism evidence="3 4">
    <name type="scientific">Candidatus Marsarchaeota G1 archaeon OSP_D</name>
    <dbReference type="NCBI Taxonomy" id="1978155"/>
    <lineage>
        <taxon>Archaea</taxon>
        <taxon>Candidatus Marsarchaeota</taxon>
        <taxon>Candidatus Marsarchaeota group 1</taxon>
    </lineage>
</organism>
<evidence type="ECO:0000259" key="2">
    <source>
        <dbReference type="Pfam" id="PF05670"/>
    </source>
</evidence>
<dbReference type="GO" id="GO:0043023">
    <property type="term" value="F:ribosomal large subunit binding"/>
    <property type="evidence" value="ECO:0007669"/>
    <property type="project" value="TreeGrafter"/>
</dbReference>
<dbReference type="GO" id="GO:1990112">
    <property type="term" value="C:RQC complex"/>
    <property type="evidence" value="ECO:0007669"/>
    <property type="project" value="TreeGrafter"/>
</dbReference>
<dbReference type="Gene3D" id="2.30.310.10">
    <property type="entry name" value="ibrinogen binding protein from staphylococcus aureus domain"/>
    <property type="match status" value="1"/>
</dbReference>
<dbReference type="GO" id="GO:0072344">
    <property type="term" value="P:rescue of stalled ribosome"/>
    <property type="evidence" value="ECO:0007669"/>
    <property type="project" value="TreeGrafter"/>
</dbReference>
<dbReference type="InterPro" id="IPR008532">
    <property type="entry name" value="NFACT_RNA-bd"/>
</dbReference>
<dbReference type="Pfam" id="PF05670">
    <property type="entry name" value="NFACT-R_1"/>
    <property type="match status" value="1"/>
</dbReference>
<dbReference type="InterPro" id="IPR051608">
    <property type="entry name" value="RQC_Subunit_NEMF"/>
</dbReference>
<dbReference type="Pfam" id="PF05833">
    <property type="entry name" value="NFACT_N"/>
    <property type="match status" value="1"/>
</dbReference>
<dbReference type="PANTHER" id="PTHR15239">
    <property type="entry name" value="NUCLEAR EXPORT MEDIATOR FACTOR NEMF"/>
    <property type="match status" value="1"/>
</dbReference>
<dbReference type="Proteomes" id="UP000240880">
    <property type="component" value="Unassembled WGS sequence"/>
</dbReference>